<evidence type="ECO:0000256" key="4">
    <source>
        <dbReference type="ARBA" id="ARBA00022989"/>
    </source>
</evidence>
<accession>A0A6A6BKT5</accession>
<sequence>MDEDKGAHVLTAQEVSVAQTQTEHDAHDMARLGKKQVFKRNFHDLSIIGLTVMMMGTWEAIASTITFSLTNGGLAGSVWIYIGSLLCTIVVVVTMAEMASMAPTTGGQYHWVSEFGPPQYQKFLSYMVGWFSALAWQAGVAVTAYSSSGILQSAIAINHPSYDAQPYHGTLMMIAVAAVAALVNVFGIEWLPRLEVAILALHVVGFVAFIATLWGTAGRGHASAKQVFTEFANFGGWETVGGAVIVGQITATGSLFGYDAAAHMSEEVRDASLTVPRAMLTTILVNGLLGLITIITLCFRITNLGALLAPAHPFPFIPLLLEATGSTAAATTLACTVAALTVGTCVSALAAGSRQLFAFARDDGLPAAWLWRKVVPLRRHGAPVPLPAVLASLAITVLLSLLPLFSAAALSSIFGLLSCAGGASYSAALACLLWRRLAVLRHQHRAGGNAGHGAHAADATAPLPPARFRLPPVLGAWCNAFALAYMAFATIVCFFPAQRGAGARGMNWSVVVFGGVVVGCVAAYWCGGRRAYRGPVVCVVRAGEGRDLRQ</sequence>
<comment type="subcellular location">
    <subcellularLocation>
        <location evidence="1">Membrane</location>
        <topology evidence="1">Multi-pass membrane protein</topology>
    </subcellularLocation>
</comment>
<gene>
    <name evidence="7" type="ORF">K452DRAFT_285965</name>
</gene>
<dbReference type="Pfam" id="PF13520">
    <property type="entry name" value="AA_permease_2"/>
    <property type="match status" value="1"/>
</dbReference>
<evidence type="ECO:0008006" key="9">
    <source>
        <dbReference type="Google" id="ProtNLM"/>
    </source>
</evidence>
<dbReference type="AlphaFoldDB" id="A0A6A6BKT5"/>
<feature type="transmembrane region" description="Helical" evidence="6">
    <location>
        <begin position="386"/>
        <end position="407"/>
    </location>
</feature>
<keyword evidence="3 6" id="KW-0812">Transmembrane</keyword>
<feature type="transmembrane region" description="Helical" evidence="6">
    <location>
        <begin position="79"/>
        <end position="102"/>
    </location>
</feature>
<keyword evidence="8" id="KW-1185">Reference proteome</keyword>
<dbReference type="OrthoDB" id="3257095at2759"/>
<feature type="transmembrane region" description="Helical" evidence="6">
    <location>
        <begin position="413"/>
        <end position="434"/>
    </location>
</feature>
<keyword evidence="5 6" id="KW-0472">Membrane</keyword>
<feature type="transmembrane region" description="Helical" evidence="6">
    <location>
        <begin position="123"/>
        <end position="147"/>
    </location>
</feature>
<dbReference type="GeneID" id="54297699"/>
<evidence type="ECO:0000256" key="3">
    <source>
        <dbReference type="ARBA" id="ARBA00022692"/>
    </source>
</evidence>
<dbReference type="PANTHER" id="PTHR45649">
    <property type="entry name" value="AMINO-ACID PERMEASE BAT1"/>
    <property type="match status" value="1"/>
</dbReference>
<evidence type="ECO:0000256" key="5">
    <source>
        <dbReference type="ARBA" id="ARBA00023136"/>
    </source>
</evidence>
<feature type="transmembrane region" description="Helical" evidence="6">
    <location>
        <begin position="509"/>
        <end position="527"/>
    </location>
</feature>
<feature type="transmembrane region" description="Helical" evidence="6">
    <location>
        <begin position="234"/>
        <end position="258"/>
    </location>
</feature>
<dbReference type="RefSeq" id="XP_033399637.1">
    <property type="nucleotide sequence ID" value="XM_033540203.1"/>
</dbReference>
<evidence type="ECO:0000313" key="8">
    <source>
        <dbReference type="Proteomes" id="UP000799438"/>
    </source>
</evidence>
<evidence type="ECO:0000256" key="2">
    <source>
        <dbReference type="ARBA" id="ARBA00022448"/>
    </source>
</evidence>
<feature type="transmembrane region" description="Helical" evidence="6">
    <location>
        <begin position="167"/>
        <end position="187"/>
    </location>
</feature>
<dbReference type="Gene3D" id="1.20.1740.10">
    <property type="entry name" value="Amino acid/polyamine transporter I"/>
    <property type="match status" value="1"/>
</dbReference>
<dbReference type="EMBL" id="ML995481">
    <property type="protein sequence ID" value="KAF2143925.1"/>
    <property type="molecule type" value="Genomic_DNA"/>
</dbReference>
<feature type="transmembrane region" description="Helical" evidence="6">
    <location>
        <begin position="474"/>
        <end position="497"/>
    </location>
</feature>
<organism evidence="7 8">
    <name type="scientific">Aplosporella prunicola CBS 121167</name>
    <dbReference type="NCBI Taxonomy" id="1176127"/>
    <lineage>
        <taxon>Eukaryota</taxon>
        <taxon>Fungi</taxon>
        <taxon>Dikarya</taxon>
        <taxon>Ascomycota</taxon>
        <taxon>Pezizomycotina</taxon>
        <taxon>Dothideomycetes</taxon>
        <taxon>Dothideomycetes incertae sedis</taxon>
        <taxon>Botryosphaeriales</taxon>
        <taxon>Aplosporellaceae</taxon>
        <taxon>Aplosporella</taxon>
    </lineage>
</organism>
<dbReference type="GO" id="GO:0022857">
    <property type="term" value="F:transmembrane transporter activity"/>
    <property type="evidence" value="ECO:0007669"/>
    <property type="project" value="InterPro"/>
</dbReference>
<feature type="transmembrane region" description="Helical" evidence="6">
    <location>
        <begin position="279"/>
        <end position="308"/>
    </location>
</feature>
<name>A0A6A6BKT5_9PEZI</name>
<dbReference type="GO" id="GO:0016020">
    <property type="term" value="C:membrane"/>
    <property type="evidence" value="ECO:0007669"/>
    <property type="project" value="UniProtKB-SubCell"/>
</dbReference>
<evidence type="ECO:0000256" key="6">
    <source>
        <dbReference type="SAM" id="Phobius"/>
    </source>
</evidence>
<feature type="transmembrane region" description="Helical" evidence="6">
    <location>
        <begin position="45"/>
        <end position="67"/>
    </location>
</feature>
<dbReference type="PANTHER" id="PTHR45649:SF14">
    <property type="entry name" value="GABA PERMEASE"/>
    <property type="match status" value="1"/>
</dbReference>
<keyword evidence="4 6" id="KW-1133">Transmembrane helix</keyword>
<keyword evidence="2" id="KW-0813">Transport</keyword>
<dbReference type="InterPro" id="IPR002293">
    <property type="entry name" value="AA/rel_permease1"/>
</dbReference>
<protein>
    <recommendedName>
        <fullName evidence="9">Amino acid permease/ SLC12A domain-containing protein</fullName>
    </recommendedName>
</protein>
<evidence type="ECO:0000313" key="7">
    <source>
        <dbReference type="EMBL" id="KAF2143925.1"/>
    </source>
</evidence>
<proteinExistence type="predicted"/>
<dbReference type="Proteomes" id="UP000799438">
    <property type="component" value="Unassembled WGS sequence"/>
</dbReference>
<feature type="transmembrane region" description="Helical" evidence="6">
    <location>
        <begin position="194"/>
        <end position="214"/>
    </location>
</feature>
<reference evidence="7" key="1">
    <citation type="journal article" date="2020" name="Stud. Mycol.">
        <title>101 Dothideomycetes genomes: a test case for predicting lifestyles and emergence of pathogens.</title>
        <authorList>
            <person name="Haridas S."/>
            <person name="Albert R."/>
            <person name="Binder M."/>
            <person name="Bloem J."/>
            <person name="Labutti K."/>
            <person name="Salamov A."/>
            <person name="Andreopoulos B."/>
            <person name="Baker S."/>
            <person name="Barry K."/>
            <person name="Bills G."/>
            <person name="Bluhm B."/>
            <person name="Cannon C."/>
            <person name="Castanera R."/>
            <person name="Culley D."/>
            <person name="Daum C."/>
            <person name="Ezra D."/>
            <person name="Gonzalez J."/>
            <person name="Henrissat B."/>
            <person name="Kuo A."/>
            <person name="Liang C."/>
            <person name="Lipzen A."/>
            <person name="Lutzoni F."/>
            <person name="Magnuson J."/>
            <person name="Mondo S."/>
            <person name="Nolan M."/>
            <person name="Ohm R."/>
            <person name="Pangilinan J."/>
            <person name="Park H.-J."/>
            <person name="Ramirez L."/>
            <person name="Alfaro M."/>
            <person name="Sun H."/>
            <person name="Tritt A."/>
            <person name="Yoshinaga Y."/>
            <person name="Zwiers L.-H."/>
            <person name="Turgeon B."/>
            <person name="Goodwin S."/>
            <person name="Spatafora J."/>
            <person name="Crous P."/>
            <person name="Grigoriev I."/>
        </authorList>
    </citation>
    <scope>NUCLEOTIDE SEQUENCE</scope>
    <source>
        <strain evidence="7">CBS 121167</strain>
    </source>
</reference>
<evidence type="ECO:0000256" key="1">
    <source>
        <dbReference type="ARBA" id="ARBA00004141"/>
    </source>
</evidence>
<feature type="transmembrane region" description="Helical" evidence="6">
    <location>
        <begin position="328"/>
        <end position="351"/>
    </location>
</feature>